<keyword evidence="2" id="KW-1133">Transmembrane helix</keyword>
<feature type="transmembrane region" description="Helical" evidence="2">
    <location>
        <begin position="151"/>
        <end position="168"/>
    </location>
</feature>
<dbReference type="PANTHER" id="PTHR11206">
    <property type="entry name" value="MULTIDRUG RESISTANCE PROTEIN"/>
    <property type="match status" value="1"/>
</dbReference>
<comment type="similarity">
    <text evidence="1">Belongs to the multi antimicrobial extrusion (MATE) (TC 2.A.66.1) family.</text>
</comment>
<proteinExistence type="inferred from homology"/>
<dbReference type="Pfam" id="PF01554">
    <property type="entry name" value="MatE"/>
    <property type="match status" value="1"/>
</dbReference>
<feature type="transmembrane region" description="Helical" evidence="2">
    <location>
        <begin position="114"/>
        <end position="131"/>
    </location>
</feature>
<organism evidence="3 4">
    <name type="scientific">Corymbia citriodora subsp. variegata</name>
    <dbReference type="NCBI Taxonomy" id="360336"/>
    <lineage>
        <taxon>Eukaryota</taxon>
        <taxon>Viridiplantae</taxon>
        <taxon>Streptophyta</taxon>
        <taxon>Embryophyta</taxon>
        <taxon>Tracheophyta</taxon>
        <taxon>Spermatophyta</taxon>
        <taxon>Magnoliopsida</taxon>
        <taxon>eudicotyledons</taxon>
        <taxon>Gunneridae</taxon>
        <taxon>Pentapetalae</taxon>
        <taxon>rosids</taxon>
        <taxon>malvids</taxon>
        <taxon>Myrtales</taxon>
        <taxon>Myrtaceae</taxon>
        <taxon>Myrtoideae</taxon>
        <taxon>Eucalypteae</taxon>
        <taxon>Corymbia</taxon>
    </lineage>
</organism>
<feature type="transmembrane region" description="Helical" evidence="2">
    <location>
        <begin position="180"/>
        <end position="203"/>
    </location>
</feature>
<evidence type="ECO:0000313" key="4">
    <source>
        <dbReference type="Proteomes" id="UP000806378"/>
    </source>
</evidence>
<dbReference type="GO" id="GO:0016020">
    <property type="term" value="C:membrane"/>
    <property type="evidence" value="ECO:0007669"/>
    <property type="project" value="InterPro"/>
</dbReference>
<dbReference type="GO" id="GO:0042910">
    <property type="term" value="F:xenobiotic transmembrane transporter activity"/>
    <property type="evidence" value="ECO:0007669"/>
    <property type="project" value="InterPro"/>
</dbReference>
<protein>
    <submittedName>
        <fullName evidence="3">Uncharacterized protein</fullName>
    </submittedName>
</protein>
<comment type="caution">
    <text evidence="3">The sequence shown here is derived from an EMBL/GenBank/DDBJ whole genome shotgun (WGS) entry which is preliminary data.</text>
</comment>
<dbReference type="GO" id="GO:0015297">
    <property type="term" value="F:antiporter activity"/>
    <property type="evidence" value="ECO:0007669"/>
    <property type="project" value="InterPro"/>
</dbReference>
<accession>A0A8T0CZY2</accession>
<dbReference type="AlphaFoldDB" id="A0A8T0CZY2"/>
<reference evidence="3" key="1">
    <citation type="submission" date="2020-05" db="EMBL/GenBank/DDBJ databases">
        <title>WGS assembly of Corymbia citriodora subspecies variegata.</title>
        <authorList>
            <person name="Barry K."/>
            <person name="Hundley H."/>
            <person name="Shu S."/>
            <person name="Jenkins J."/>
            <person name="Grimwood J."/>
            <person name="Baten A."/>
        </authorList>
    </citation>
    <scope>NUCLEOTIDE SEQUENCE</scope>
    <source>
        <strain evidence="3">CV2-018</strain>
    </source>
</reference>
<sequence length="349" mass="39215">MSDDRMEERLLGTEAKDIRSLTGNVWVESKKIWRVTFPAMLARVTSFGIFVVTQAFIGHIGETELAAYALIQIIGIRFANGIILGMSSATETLCGQAFGAEQYHMLGIYLQRSWIINLVIATILVPVFVYTSSIFKLLGVGDEIAEAAGDITLWFIPIIYYFVFNFTIQMFLQSQLKNNIIGWLSTISLAIHVLLSWLFVYALDWGTPGAMSAMIISNWLGVIGEFVCVWRLVRKYLEGVHLGCIHQSVASHKAFCVLWHYAVRPPPPRGPPRRHQRLGLPSRRGLLSPLQDLPPQPPQVPPRDYLLSPAGMDWLRSPSKLDNVLAPLGIVQWLTFVKHHLKRRSPGVV</sequence>
<dbReference type="OrthoDB" id="2126698at2759"/>
<evidence type="ECO:0000313" key="3">
    <source>
        <dbReference type="EMBL" id="KAF7852232.1"/>
    </source>
</evidence>
<gene>
    <name evidence="3" type="ORF">BT93_L5376</name>
</gene>
<feature type="transmembrane region" description="Helical" evidence="2">
    <location>
        <begin position="209"/>
        <end position="233"/>
    </location>
</feature>
<keyword evidence="4" id="KW-1185">Reference proteome</keyword>
<dbReference type="Proteomes" id="UP000806378">
    <property type="component" value="Unassembled WGS sequence"/>
</dbReference>
<dbReference type="InterPro" id="IPR002528">
    <property type="entry name" value="MATE_fam"/>
</dbReference>
<keyword evidence="2" id="KW-0472">Membrane</keyword>
<evidence type="ECO:0000256" key="2">
    <source>
        <dbReference type="SAM" id="Phobius"/>
    </source>
</evidence>
<feature type="transmembrane region" description="Helical" evidence="2">
    <location>
        <begin position="40"/>
        <end position="60"/>
    </location>
</feature>
<keyword evidence="2" id="KW-0812">Transmembrane</keyword>
<dbReference type="EMBL" id="MU089518">
    <property type="protein sequence ID" value="KAF7852232.1"/>
    <property type="molecule type" value="Genomic_DNA"/>
</dbReference>
<feature type="transmembrane region" description="Helical" evidence="2">
    <location>
        <begin position="66"/>
        <end position="86"/>
    </location>
</feature>
<name>A0A8T0CZY2_CORYI</name>
<evidence type="ECO:0000256" key="1">
    <source>
        <dbReference type="ARBA" id="ARBA00010199"/>
    </source>
</evidence>
<dbReference type="Gramene" id="rna-gnl|WGS:JABURB|Cocit.L5376.2">
    <property type="protein sequence ID" value="cds-KAF7852232.1"/>
    <property type="gene ID" value="gene-BT93_L5376"/>
</dbReference>